<proteinExistence type="inferred from homology"/>
<dbReference type="GO" id="GO:0009279">
    <property type="term" value="C:cell outer membrane"/>
    <property type="evidence" value="ECO:0007669"/>
    <property type="project" value="UniProtKB-SubCell"/>
</dbReference>
<evidence type="ECO:0000256" key="3">
    <source>
        <dbReference type="ARBA" id="ARBA00022448"/>
    </source>
</evidence>
<comment type="caution">
    <text evidence="9">The sequence shown here is derived from an EMBL/GenBank/DDBJ whole genome shotgun (WGS) entry which is preliminary data.</text>
</comment>
<reference evidence="10" key="1">
    <citation type="submission" date="2018-08" db="EMBL/GenBank/DDBJ databases">
        <authorList>
            <person name="Liu Z.-W."/>
            <person name="Du Z.-J."/>
        </authorList>
    </citation>
    <scope>NUCLEOTIDE SEQUENCE [LARGE SCALE GENOMIC DNA]</scope>
    <source>
        <strain evidence="10">H4X</strain>
    </source>
</reference>
<dbReference type="GO" id="GO:1990281">
    <property type="term" value="C:efflux pump complex"/>
    <property type="evidence" value="ECO:0007669"/>
    <property type="project" value="TreeGrafter"/>
</dbReference>
<keyword evidence="8" id="KW-0732">Signal</keyword>
<evidence type="ECO:0000256" key="6">
    <source>
        <dbReference type="ARBA" id="ARBA00023136"/>
    </source>
</evidence>
<feature type="signal peptide" evidence="8">
    <location>
        <begin position="1"/>
        <end position="24"/>
    </location>
</feature>
<dbReference type="GO" id="GO:0015562">
    <property type="term" value="F:efflux transmembrane transporter activity"/>
    <property type="evidence" value="ECO:0007669"/>
    <property type="project" value="InterPro"/>
</dbReference>
<evidence type="ECO:0000256" key="2">
    <source>
        <dbReference type="ARBA" id="ARBA00007613"/>
    </source>
</evidence>
<dbReference type="InterPro" id="IPR003423">
    <property type="entry name" value="OMP_efflux"/>
</dbReference>
<keyword evidence="3" id="KW-0813">Transport</keyword>
<organism evidence="9 10">
    <name type="scientific">Pontibacter diazotrophicus</name>
    <dbReference type="NCBI Taxonomy" id="1400979"/>
    <lineage>
        <taxon>Bacteria</taxon>
        <taxon>Pseudomonadati</taxon>
        <taxon>Bacteroidota</taxon>
        <taxon>Cytophagia</taxon>
        <taxon>Cytophagales</taxon>
        <taxon>Hymenobacteraceae</taxon>
        <taxon>Pontibacter</taxon>
    </lineage>
</organism>
<dbReference type="AlphaFoldDB" id="A0A3D8LCY6"/>
<comment type="subcellular location">
    <subcellularLocation>
        <location evidence="1">Cell outer membrane</location>
    </subcellularLocation>
</comment>
<dbReference type="RefSeq" id="WP_115565317.1">
    <property type="nucleotide sequence ID" value="NZ_QRGR01000009.1"/>
</dbReference>
<dbReference type="PANTHER" id="PTHR30026">
    <property type="entry name" value="OUTER MEMBRANE PROTEIN TOLC"/>
    <property type="match status" value="1"/>
</dbReference>
<keyword evidence="10" id="KW-1185">Reference proteome</keyword>
<evidence type="ECO:0000313" key="10">
    <source>
        <dbReference type="Proteomes" id="UP000256708"/>
    </source>
</evidence>
<keyword evidence="6" id="KW-0472">Membrane</keyword>
<dbReference type="Pfam" id="PF02321">
    <property type="entry name" value="OEP"/>
    <property type="match status" value="2"/>
</dbReference>
<dbReference type="Proteomes" id="UP000256708">
    <property type="component" value="Unassembled WGS sequence"/>
</dbReference>
<evidence type="ECO:0000256" key="4">
    <source>
        <dbReference type="ARBA" id="ARBA00022452"/>
    </source>
</evidence>
<comment type="similarity">
    <text evidence="2">Belongs to the outer membrane factor (OMF) (TC 1.B.17) family.</text>
</comment>
<evidence type="ECO:0000256" key="1">
    <source>
        <dbReference type="ARBA" id="ARBA00004442"/>
    </source>
</evidence>
<feature type="chain" id="PRO_5017648803" evidence="8">
    <location>
        <begin position="25"/>
        <end position="448"/>
    </location>
</feature>
<evidence type="ECO:0000313" key="9">
    <source>
        <dbReference type="EMBL" id="RDV15299.1"/>
    </source>
</evidence>
<dbReference type="Gene3D" id="1.20.1600.10">
    <property type="entry name" value="Outer membrane efflux proteins (OEP)"/>
    <property type="match status" value="1"/>
</dbReference>
<dbReference type="OrthoDB" id="9771205at2"/>
<dbReference type="InterPro" id="IPR051906">
    <property type="entry name" value="TolC-like"/>
</dbReference>
<dbReference type="GO" id="GO:0015288">
    <property type="term" value="F:porin activity"/>
    <property type="evidence" value="ECO:0007669"/>
    <property type="project" value="TreeGrafter"/>
</dbReference>
<protein>
    <submittedName>
        <fullName evidence="9">TolC family protein</fullName>
    </submittedName>
</protein>
<keyword evidence="4" id="KW-1134">Transmembrane beta strand</keyword>
<dbReference type="PANTHER" id="PTHR30026:SF20">
    <property type="entry name" value="OUTER MEMBRANE PROTEIN TOLC"/>
    <property type="match status" value="1"/>
</dbReference>
<evidence type="ECO:0000256" key="7">
    <source>
        <dbReference type="ARBA" id="ARBA00023237"/>
    </source>
</evidence>
<dbReference type="SUPFAM" id="SSF56954">
    <property type="entry name" value="Outer membrane efflux proteins (OEP)"/>
    <property type="match status" value="1"/>
</dbReference>
<evidence type="ECO:0000256" key="5">
    <source>
        <dbReference type="ARBA" id="ARBA00022692"/>
    </source>
</evidence>
<keyword evidence="7" id="KW-0998">Cell outer membrane</keyword>
<keyword evidence="5" id="KW-0812">Transmembrane</keyword>
<name>A0A3D8LCY6_9BACT</name>
<gene>
    <name evidence="9" type="ORF">DXT99_09520</name>
</gene>
<sequence>MSSIKATVLLLSFAALLLPGKAFSQEQLSYEQALRIGLENNFDIKVATTDQQILENNVTLGNAGFYPTVDGRLTRNYNRNDTRDQFSNNEPREINNLKTQQTNMGVFLNWTIFDGFGMFIAYDRLQALEKSGELFTKATIEASLAAVSDAYFEVVRQARRIRSLEDAIAISEQRVEITQAQYDVGVSAKVEILRAQVDYNTDRSEYLLQQEALQNARINLNQLLGRDPDIEFVPTDSIVVDPTIQYDQISTGMAANINLQRLQVDREIALLNMRAARNLRLPFVDLNGSYSKNQSEQNPAIVGQQIGTNVRESVGFSYGASLNLPIFNGFEVRRQTQNARIAMESSNLAYQQEQNRLQSEVARAYNIYSNRLQLLQLEESNVLLAEENAAIALERYRLGLLTAIELREAQRNELVAANRLTDIQYEAKAAETQLKFITSTLLQGTVTP</sequence>
<accession>A0A3D8LCY6</accession>
<evidence type="ECO:0000256" key="8">
    <source>
        <dbReference type="SAM" id="SignalP"/>
    </source>
</evidence>
<dbReference type="EMBL" id="QRGR01000009">
    <property type="protein sequence ID" value="RDV15299.1"/>
    <property type="molecule type" value="Genomic_DNA"/>
</dbReference>